<dbReference type="PANTHER" id="PTHR28605:SF1">
    <property type="entry name" value="CHROMOSOME TRANSMISSION FIDELITY FACTOR 8"/>
    <property type="match status" value="1"/>
</dbReference>
<accession>A0A6A6BGB5</accession>
<keyword evidence="5" id="KW-0131">Cell cycle</keyword>
<dbReference type="GO" id="GO:0031390">
    <property type="term" value="C:Ctf18 RFC-like complex"/>
    <property type="evidence" value="ECO:0007669"/>
    <property type="project" value="InterPro"/>
</dbReference>
<dbReference type="GO" id="GO:0007064">
    <property type="term" value="P:mitotic sister chromatid cohesion"/>
    <property type="evidence" value="ECO:0007669"/>
    <property type="project" value="InterPro"/>
</dbReference>
<evidence type="ECO:0008006" key="10">
    <source>
        <dbReference type="Google" id="ProtNLM"/>
    </source>
</evidence>
<proteinExistence type="inferred from homology"/>
<dbReference type="GO" id="GO:0006260">
    <property type="term" value="P:DNA replication"/>
    <property type="evidence" value="ECO:0007669"/>
    <property type="project" value="UniProtKB-KW"/>
</dbReference>
<dbReference type="GeneID" id="54296392"/>
<keyword evidence="2" id="KW-0235">DNA replication</keyword>
<evidence type="ECO:0000256" key="2">
    <source>
        <dbReference type="ARBA" id="ARBA00022705"/>
    </source>
</evidence>
<protein>
    <recommendedName>
        <fullName evidence="10">Chromosome transmission fidelity protein 8</fullName>
    </recommendedName>
</protein>
<name>A0A6A6BGB5_9PEZI</name>
<dbReference type="AlphaFoldDB" id="A0A6A6BGB5"/>
<evidence type="ECO:0000256" key="7">
    <source>
        <dbReference type="SAM" id="MobiDB-lite"/>
    </source>
</evidence>
<sequence length="137" mass="15269">MPSIPLHPPSKTASPSTENGLPKLLHTPSGLAILEIQGTIHTQPGSTAEQPEQLPLGKLIFPHYSPEDPPENTAWMKRAHLYIGKHQRLTGEVKKLPKPLGVIRRREGMLDEAPEELEIVDIIKYKIVFSHRPEPVS</sequence>
<dbReference type="OrthoDB" id="121932at2759"/>
<feature type="region of interest" description="Disordered" evidence="7">
    <location>
        <begin position="1"/>
        <end position="22"/>
    </location>
</feature>
<evidence type="ECO:0000313" key="8">
    <source>
        <dbReference type="EMBL" id="KAF2143212.1"/>
    </source>
</evidence>
<dbReference type="RefSeq" id="XP_033398924.1">
    <property type="nucleotide sequence ID" value="XM_033538896.1"/>
</dbReference>
<evidence type="ECO:0000256" key="4">
    <source>
        <dbReference type="ARBA" id="ARBA00023242"/>
    </source>
</evidence>
<dbReference type="EMBL" id="ML995482">
    <property type="protein sequence ID" value="KAF2143212.1"/>
    <property type="molecule type" value="Genomic_DNA"/>
</dbReference>
<keyword evidence="4" id="KW-0539">Nucleus</keyword>
<evidence type="ECO:0000313" key="9">
    <source>
        <dbReference type="Proteomes" id="UP000799438"/>
    </source>
</evidence>
<dbReference type="InterPro" id="IPR018607">
    <property type="entry name" value="Ctf8"/>
</dbReference>
<evidence type="ECO:0000256" key="6">
    <source>
        <dbReference type="ARBA" id="ARBA00038447"/>
    </source>
</evidence>
<reference evidence="8" key="1">
    <citation type="journal article" date="2020" name="Stud. Mycol.">
        <title>101 Dothideomycetes genomes: a test case for predicting lifestyles and emergence of pathogens.</title>
        <authorList>
            <person name="Haridas S."/>
            <person name="Albert R."/>
            <person name="Binder M."/>
            <person name="Bloem J."/>
            <person name="Labutti K."/>
            <person name="Salamov A."/>
            <person name="Andreopoulos B."/>
            <person name="Baker S."/>
            <person name="Barry K."/>
            <person name="Bills G."/>
            <person name="Bluhm B."/>
            <person name="Cannon C."/>
            <person name="Castanera R."/>
            <person name="Culley D."/>
            <person name="Daum C."/>
            <person name="Ezra D."/>
            <person name="Gonzalez J."/>
            <person name="Henrissat B."/>
            <person name="Kuo A."/>
            <person name="Liang C."/>
            <person name="Lipzen A."/>
            <person name="Lutzoni F."/>
            <person name="Magnuson J."/>
            <person name="Mondo S."/>
            <person name="Nolan M."/>
            <person name="Ohm R."/>
            <person name="Pangilinan J."/>
            <person name="Park H.-J."/>
            <person name="Ramirez L."/>
            <person name="Alfaro M."/>
            <person name="Sun H."/>
            <person name="Tritt A."/>
            <person name="Yoshinaga Y."/>
            <person name="Zwiers L.-H."/>
            <person name="Turgeon B."/>
            <person name="Goodwin S."/>
            <person name="Spatafora J."/>
            <person name="Crous P."/>
            <person name="Grigoriev I."/>
        </authorList>
    </citation>
    <scope>NUCLEOTIDE SEQUENCE</scope>
    <source>
        <strain evidence="8">CBS 121167</strain>
    </source>
</reference>
<evidence type="ECO:0000256" key="1">
    <source>
        <dbReference type="ARBA" id="ARBA00004123"/>
    </source>
</evidence>
<comment type="similarity">
    <text evidence="6">Belongs to the CTF8 family.</text>
</comment>
<dbReference type="Pfam" id="PF09696">
    <property type="entry name" value="Ctf8"/>
    <property type="match status" value="1"/>
</dbReference>
<organism evidence="8 9">
    <name type="scientific">Aplosporella prunicola CBS 121167</name>
    <dbReference type="NCBI Taxonomy" id="1176127"/>
    <lineage>
        <taxon>Eukaryota</taxon>
        <taxon>Fungi</taxon>
        <taxon>Dikarya</taxon>
        <taxon>Ascomycota</taxon>
        <taxon>Pezizomycotina</taxon>
        <taxon>Dothideomycetes</taxon>
        <taxon>Dothideomycetes incertae sedis</taxon>
        <taxon>Botryosphaeriales</taxon>
        <taxon>Aplosporellaceae</taxon>
        <taxon>Aplosporella</taxon>
    </lineage>
</organism>
<dbReference type="Proteomes" id="UP000799438">
    <property type="component" value="Unassembled WGS sequence"/>
</dbReference>
<comment type="subcellular location">
    <subcellularLocation>
        <location evidence="1">Nucleus</location>
    </subcellularLocation>
</comment>
<dbReference type="PANTHER" id="PTHR28605">
    <property type="entry name" value="CTF8, CHROMOSOME TRANSMISSION FIDELITY FACTOR 8 HOMOLOG (S. CEREVISIAE)"/>
    <property type="match status" value="1"/>
</dbReference>
<evidence type="ECO:0000256" key="5">
    <source>
        <dbReference type="ARBA" id="ARBA00023306"/>
    </source>
</evidence>
<keyword evidence="9" id="KW-1185">Reference proteome</keyword>
<keyword evidence="3" id="KW-0238">DNA-binding</keyword>
<gene>
    <name evidence="8" type="ORF">K452DRAFT_268560</name>
</gene>
<evidence type="ECO:0000256" key="3">
    <source>
        <dbReference type="ARBA" id="ARBA00023125"/>
    </source>
</evidence>
<dbReference type="GO" id="GO:0003677">
    <property type="term" value="F:DNA binding"/>
    <property type="evidence" value="ECO:0007669"/>
    <property type="project" value="UniProtKB-KW"/>
</dbReference>